<name>A0A482WGJ0_LAOST</name>
<evidence type="ECO:0000313" key="1">
    <source>
        <dbReference type="EMBL" id="RZF32336.1"/>
    </source>
</evidence>
<keyword evidence="2" id="KW-1185">Reference proteome</keyword>
<dbReference type="Proteomes" id="UP000291343">
    <property type="component" value="Unassembled WGS sequence"/>
</dbReference>
<protein>
    <submittedName>
        <fullName evidence="1">Uncharacterized protein</fullName>
    </submittedName>
</protein>
<dbReference type="EMBL" id="QKKF02037264">
    <property type="protein sequence ID" value="RZF32336.1"/>
    <property type="molecule type" value="Genomic_DNA"/>
</dbReference>
<evidence type="ECO:0000313" key="2">
    <source>
        <dbReference type="Proteomes" id="UP000291343"/>
    </source>
</evidence>
<dbReference type="InParanoid" id="A0A482WGJ0"/>
<reference evidence="1 2" key="1">
    <citation type="journal article" date="2017" name="Gigascience">
        <title>Genome sequence of the small brown planthopper, Laodelphax striatellus.</title>
        <authorList>
            <person name="Zhu J."/>
            <person name="Jiang F."/>
            <person name="Wang X."/>
            <person name="Yang P."/>
            <person name="Bao Y."/>
            <person name="Zhao W."/>
            <person name="Wang W."/>
            <person name="Lu H."/>
            <person name="Wang Q."/>
            <person name="Cui N."/>
            <person name="Li J."/>
            <person name="Chen X."/>
            <person name="Luo L."/>
            <person name="Yu J."/>
            <person name="Kang L."/>
            <person name="Cui F."/>
        </authorList>
    </citation>
    <scope>NUCLEOTIDE SEQUENCE [LARGE SCALE GENOMIC DNA]</scope>
    <source>
        <strain evidence="1">Lst14</strain>
    </source>
</reference>
<accession>A0A482WGJ0</accession>
<dbReference type="AlphaFoldDB" id="A0A482WGJ0"/>
<comment type="caution">
    <text evidence="1">The sequence shown here is derived from an EMBL/GenBank/DDBJ whole genome shotgun (WGS) entry which is preliminary data.</text>
</comment>
<gene>
    <name evidence="1" type="ORF">LSTR_LSTR001800</name>
</gene>
<sequence>MEKFTRSFWLLFTIITLFTLTTILTKWSQTVSKTTKTSKEFDSKLCPNNIVKTKYQSYLQPETCHNCTTPAINYYEIDQFINQQIYSMLLQDLMLMMIYI</sequence>
<organism evidence="1 2">
    <name type="scientific">Laodelphax striatellus</name>
    <name type="common">Small brown planthopper</name>
    <name type="synonym">Delphax striatella</name>
    <dbReference type="NCBI Taxonomy" id="195883"/>
    <lineage>
        <taxon>Eukaryota</taxon>
        <taxon>Metazoa</taxon>
        <taxon>Ecdysozoa</taxon>
        <taxon>Arthropoda</taxon>
        <taxon>Hexapoda</taxon>
        <taxon>Insecta</taxon>
        <taxon>Pterygota</taxon>
        <taxon>Neoptera</taxon>
        <taxon>Paraneoptera</taxon>
        <taxon>Hemiptera</taxon>
        <taxon>Auchenorrhyncha</taxon>
        <taxon>Fulgoroidea</taxon>
        <taxon>Delphacidae</taxon>
        <taxon>Criomorphinae</taxon>
        <taxon>Laodelphax</taxon>
    </lineage>
</organism>
<proteinExistence type="predicted"/>